<gene>
    <name evidence="1" type="ORF">P6P90_04020</name>
</gene>
<proteinExistence type="predicted"/>
<dbReference type="Proteomes" id="UP001218246">
    <property type="component" value="Unassembled WGS sequence"/>
</dbReference>
<organism evidence="1 2">
    <name type="scientific">Ectobacillus antri</name>
    <dbReference type="NCBI Taxonomy" id="2486280"/>
    <lineage>
        <taxon>Bacteria</taxon>
        <taxon>Bacillati</taxon>
        <taxon>Bacillota</taxon>
        <taxon>Bacilli</taxon>
        <taxon>Bacillales</taxon>
        <taxon>Bacillaceae</taxon>
        <taxon>Ectobacillus</taxon>
    </lineage>
</organism>
<accession>A0ABT6H187</accession>
<dbReference type="EMBL" id="JARULN010000002">
    <property type="protein sequence ID" value="MDG5753165.1"/>
    <property type="molecule type" value="Genomic_DNA"/>
</dbReference>
<comment type="caution">
    <text evidence="1">The sequence shown here is derived from an EMBL/GenBank/DDBJ whole genome shotgun (WGS) entry which is preliminary data.</text>
</comment>
<protein>
    <recommendedName>
        <fullName evidence="3">RNA polymerase subunit sigma-70</fullName>
    </recommendedName>
</protein>
<reference evidence="1 2" key="1">
    <citation type="submission" date="2023-04" db="EMBL/GenBank/DDBJ databases">
        <title>Ectobacillus antri isolated from activated sludge.</title>
        <authorList>
            <person name="Yan P."/>
            <person name="Liu X."/>
        </authorList>
    </citation>
    <scope>NUCLEOTIDE SEQUENCE [LARGE SCALE GENOMIC DNA]</scope>
    <source>
        <strain evidence="1 2">C18H</strain>
    </source>
</reference>
<dbReference type="RefSeq" id="WP_164464184.1">
    <property type="nucleotide sequence ID" value="NZ_JARRRY010000001.1"/>
</dbReference>
<evidence type="ECO:0000313" key="1">
    <source>
        <dbReference type="EMBL" id="MDG5753165.1"/>
    </source>
</evidence>
<keyword evidence="2" id="KW-1185">Reference proteome</keyword>
<evidence type="ECO:0008006" key="3">
    <source>
        <dbReference type="Google" id="ProtNLM"/>
    </source>
</evidence>
<evidence type="ECO:0000313" key="2">
    <source>
        <dbReference type="Proteomes" id="UP001218246"/>
    </source>
</evidence>
<name>A0ABT6H187_9BACI</name>
<sequence length="58" mass="6845">MRMNNKMNYATNSVNQLFNVSFHDFLAKESDMTYMELASEFGISLHDVKKLKKHMDRS</sequence>